<dbReference type="Gene3D" id="3.40.640.10">
    <property type="entry name" value="Type I PLP-dependent aspartate aminotransferase-like (Major domain)"/>
    <property type="match status" value="2"/>
</dbReference>
<accession>A0AAV6I269</accession>
<feature type="domain" description="Alliinase C-terminal" evidence="3">
    <location>
        <begin position="1"/>
        <end position="169"/>
    </location>
</feature>
<dbReference type="CDD" id="cd00609">
    <property type="entry name" value="AAT_like"/>
    <property type="match status" value="1"/>
</dbReference>
<proteinExistence type="inferred from homology"/>
<dbReference type="Gene3D" id="3.90.1150.10">
    <property type="entry name" value="Aspartate Aminotransferase, domain 1"/>
    <property type="match status" value="1"/>
</dbReference>
<dbReference type="GO" id="GO:0006520">
    <property type="term" value="P:amino acid metabolic process"/>
    <property type="evidence" value="ECO:0007669"/>
    <property type="project" value="TreeGrafter"/>
</dbReference>
<dbReference type="InterPro" id="IPR006948">
    <property type="entry name" value="Alliinase_C"/>
</dbReference>
<dbReference type="PANTHER" id="PTHR43795">
    <property type="entry name" value="BIFUNCTIONAL ASPARTATE AMINOTRANSFERASE AND GLUTAMATE/ASPARTATE-PREPHENATE AMINOTRANSFERASE-RELATED"/>
    <property type="match status" value="1"/>
</dbReference>
<sequence>MFESYWRKMSEKCTLVISGSQFMSYFSDSKNVCWYLEPELENEIKQLHRVVGNASVDDYHVVVGTGSSQLLQATLYALCSPSDDSNPMNVVSAAPYYSCYPELTNFLRSSLYKWGGDARTYNEGGPYIEFVTSPNNPDGRIREAIVKKGQGKLVHDLAYYWPQYTPITSSFAWMKCNKEDVEDCEKFLRGQKIITRNGRRFGCDLKYVRMSLVGKEEEFKLFLERLLAIQGTKLENEIKRLHRVVGNASVDDYHVVVGTGSTQLLQATLYALCSPSDDDSNPVNVAFAVPYYSCYPELTNFLRSGLYKWRGDARTYNEGGPYIEFVTSPNNPDGTMREAIVEKGQGKLVHDLAYYWPQYTPITSCVGYDTMLFTFSKCTGHAGSRIGLEMAERWEKLRQVVAQSGMFSLPHYPKQHCLFTVKFSTQAHPAFAWMKCNKEDIEDCEKFLRGQKILTRNGKRFGCNPKYVRVSLVGKEEEFKLFLERLLAIQGTSNGINHV</sequence>
<evidence type="ECO:0000313" key="4">
    <source>
        <dbReference type="EMBL" id="KAG5520819.1"/>
    </source>
</evidence>
<dbReference type="InterPro" id="IPR015421">
    <property type="entry name" value="PyrdxlP-dep_Trfase_major"/>
</dbReference>
<dbReference type="InterPro" id="IPR050478">
    <property type="entry name" value="Ethylene_sulfur-biosynth"/>
</dbReference>
<feature type="domain" description="Alliinase C-terminal" evidence="3">
    <location>
        <begin position="170"/>
        <end position="228"/>
    </location>
</feature>
<feature type="domain" description="Alliinase C-terminal" evidence="3">
    <location>
        <begin position="232"/>
        <end position="388"/>
    </location>
</feature>
<dbReference type="SUPFAM" id="SSF53383">
    <property type="entry name" value="PLP-dependent transferases"/>
    <property type="match status" value="3"/>
</dbReference>
<gene>
    <name evidence="4" type="ORF">RHGRI_033402</name>
</gene>
<dbReference type="EMBL" id="JACTNZ010000012">
    <property type="protein sequence ID" value="KAG5520819.1"/>
    <property type="molecule type" value="Genomic_DNA"/>
</dbReference>
<name>A0AAV6I269_9ERIC</name>
<feature type="domain" description="Alliinase C-terminal" evidence="3">
    <location>
        <begin position="390"/>
        <end position="488"/>
    </location>
</feature>
<dbReference type="InterPro" id="IPR015424">
    <property type="entry name" value="PyrdxlP-dep_Trfase"/>
</dbReference>
<protein>
    <recommendedName>
        <fullName evidence="3">Alliinase C-terminal domain-containing protein</fullName>
    </recommendedName>
</protein>
<dbReference type="Pfam" id="PF04864">
    <property type="entry name" value="Alliinase_C"/>
    <property type="match status" value="4"/>
</dbReference>
<dbReference type="PANTHER" id="PTHR43795:SF15">
    <property type="entry name" value="TRYPTOPHAN AMINOTRANSFERASE-RELATED PROTEIN 1"/>
    <property type="match status" value="1"/>
</dbReference>
<comment type="caution">
    <text evidence="4">The sequence shown here is derived from an EMBL/GenBank/DDBJ whole genome shotgun (WGS) entry which is preliminary data.</text>
</comment>
<dbReference type="Proteomes" id="UP000823749">
    <property type="component" value="Chromosome 12"/>
</dbReference>
<reference evidence="4" key="1">
    <citation type="submission" date="2020-08" db="EMBL/GenBank/DDBJ databases">
        <title>Plant Genome Project.</title>
        <authorList>
            <person name="Zhang R.-G."/>
        </authorList>
    </citation>
    <scope>NUCLEOTIDE SEQUENCE</scope>
    <source>
        <strain evidence="4">WSP0</strain>
        <tissue evidence="4">Leaf</tissue>
    </source>
</reference>
<organism evidence="4 5">
    <name type="scientific">Rhododendron griersonianum</name>
    <dbReference type="NCBI Taxonomy" id="479676"/>
    <lineage>
        <taxon>Eukaryota</taxon>
        <taxon>Viridiplantae</taxon>
        <taxon>Streptophyta</taxon>
        <taxon>Embryophyta</taxon>
        <taxon>Tracheophyta</taxon>
        <taxon>Spermatophyta</taxon>
        <taxon>Magnoliopsida</taxon>
        <taxon>eudicotyledons</taxon>
        <taxon>Gunneridae</taxon>
        <taxon>Pentapetalae</taxon>
        <taxon>asterids</taxon>
        <taxon>Ericales</taxon>
        <taxon>Ericaceae</taxon>
        <taxon>Ericoideae</taxon>
        <taxon>Rhodoreae</taxon>
        <taxon>Rhododendron</taxon>
    </lineage>
</organism>
<dbReference type="GO" id="GO:0016846">
    <property type="term" value="F:carbon-sulfur lyase activity"/>
    <property type="evidence" value="ECO:0007669"/>
    <property type="project" value="InterPro"/>
</dbReference>
<comment type="similarity">
    <text evidence="1">Belongs to the alliinase family.</text>
</comment>
<dbReference type="InterPro" id="IPR015422">
    <property type="entry name" value="PyrdxlP-dep_Trfase_small"/>
</dbReference>
<evidence type="ECO:0000313" key="5">
    <source>
        <dbReference type="Proteomes" id="UP000823749"/>
    </source>
</evidence>
<dbReference type="AlphaFoldDB" id="A0AAV6I269"/>
<evidence type="ECO:0000256" key="2">
    <source>
        <dbReference type="ARBA" id="ARBA00022898"/>
    </source>
</evidence>
<keyword evidence="2" id="KW-0663">Pyridoxal phosphate</keyword>
<evidence type="ECO:0000256" key="1">
    <source>
        <dbReference type="ARBA" id="ARBA00006312"/>
    </source>
</evidence>
<dbReference type="GO" id="GO:0008483">
    <property type="term" value="F:transaminase activity"/>
    <property type="evidence" value="ECO:0007669"/>
    <property type="project" value="TreeGrafter"/>
</dbReference>
<keyword evidence="5" id="KW-1185">Reference proteome</keyword>
<evidence type="ECO:0000259" key="3">
    <source>
        <dbReference type="Pfam" id="PF04864"/>
    </source>
</evidence>